<protein>
    <submittedName>
        <fullName evidence="5">Beta-adducin-like</fullName>
    </submittedName>
</protein>
<evidence type="ECO:0000313" key="5">
    <source>
        <dbReference type="EMBL" id="KAK6469354.1"/>
    </source>
</evidence>
<proteinExistence type="inferred from homology"/>
<feature type="compositionally biased region" description="Basic and acidic residues" evidence="3">
    <location>
        <begin position="568"/>
        <end position="580"/>
    </location>
</feature>
<feature type="compositionally biased region" description="Low complexity" evidence="3">
    <location>
        <begin position="690"/>
        <end position="699"/>
    </location>
</feature>
<dbReference type="SMART" id="SM01007">
    <property type="entry name" value="Aldolase_II"/>
    <property type="match status" value="1"/>
</dbReference>
<evidence type="ECO:0000313" key="6">
    <source>
        <dbReference type="Proteomes" id="UP001369086"/>
    </source>
</evidence>
<evidence type="ECO:0000256" key="2">
    <source>
        <dbReference type="ARBA" id="ARBA00006274"/>
    </source>
</evidence>
<dbReference type="InterPro" id="IPR036409">
    <property type="entry name" value="Aldolase_II/adducin_N_sf"/>
</dbReference>
<feature type="region of interest" description="Disordered" evidence="3">
    <location>
        <begin position="410"/>
        <end position="434"/>
    </location>
</feature>
<comment type="subcellular location">
    <subcellularLocation>
        <location evidence="1">Cell membrane</location>
        <topology evidence="1">Peripheral membrane protein</topology>
        <orientation evidence="1">Cytoplasmic side</orientation>
    </subcellularLocation>
</comment>
<name>A0ABR0YAG0_HUSHU</name>
<dbReference type="Gene3D" id="3.40.225.10">
    <property type="entry name" value="Class II aldolase/adducin N-terminal domain"/>
    <property type="match status" value="1"/>
</dbReference>
<sequence>VKMSSEAPPPPPPSPLKEHSGDPLSPSPSPLKSCDGEPSQQQDFHPMDPGKRASLILQSPSFREELDSLIQEQMKKGNNSSNLWALRQIGDFLASQGAPATLPVSPSSLMVIPINDLHGTDPTTLAKGERLMRCKLTSVYRLLDLYGWSQLARTYLTLRVSKEQDHFLIVPQGLSYSEVTASSLVKVNVLGELVEKGSTALEVDRAGFRLHSAIYSARPDVRCLIHLHTPATAAVSAMKCGILPVSHEALLVGEAAYFSYNGDVEGEEDRVELQKSLGPTCKVLVLRNHGVLALGESVEEAFYRIYHIQSACEIQVSALCSAGGVDNLILLDRERQRPHQAGSVGWAGSTFGPMQKCRAGEHEFEALMRTLDNLGYRTGYAYRHPVLQGRSKPRSEVQIPATVTAFSFEEEPVPRSAPRHHAQRQQHEKTRWLNTPNTYLRISQSEGSPGTKTTWLRAEEAKPSSGSAIKTENPNLFVPLFTDPREVLETRNKIREQNRQDMKSAGPQSQLLASVITDKSRSPSADTELAHAAGLTDPGGEPETAVPDPETPNPFNQLTDRELEEYREEVQKKQRGRQDGADDPLADEGVPSPSKSPPPPPSKSPPASPTKSQTASPTKSSADKDSKTKDVSKTTPDGQNKQPEQKPAVVLNGKEEDQTVEQELSKGMKELSTQGETGKTDSVPPGAPTLSPEGSPSKSPSKKKKKFKAPSFLKKSKKKEKAES</sequence>
<evidence type="ECO:0000256" key="1">
    <source>
        <dbReference type="ARBA" id="ARBA00004413"/>
    </source>
</evidence>
<gene>
    <name evidence="5" type="ORF">HHUSO_G32278</name>
</gene>
<comment type="similarity">
    <text evidence="2">Belongs to the aldolase class II family. Adducin subfamily.</text>
</comment>
<evidence type="ECO:0000256" key="3">
    <source>
        <dbReference type="SAM" id="MobiDB-lite"/>
    </source>
</evidence>
<dbReference type="PANTHER" id="PTHR10672:SF6">
    <property type="entry name" value="BETA-ADDUCIN"/>
    <property type="match status" value="1"/>
</dbReference>
<keyword evidence="6" id="KW-1185">Reference proteome</keyword>
<reference evidence="5 6" key="1">
    <citation type="submission" date="2021-05" db="EMBL/GenBank/DDBJ databases">
        <authorList>
            <person name="Zahm M."/>
            <person name="Klopp C."/>
            <person name="Cabau C."/>
            <person name="Kuhl H."/>
            <person name="Suciu R."/>
            <person name="Ciorpac M."/>
            <person name="Holostenco D."/>
            <person name="Gessner J."/>
            <person name="Wuertz S."/>
            <person name="Hohne C."/>
            <person name="Stock M."/>
            <person name="Gislard M."/>
            <person name="Lluch J."/>
            <person name="Milhes M."/>
            <person name="Lampietro C."/>
            <person name="Lopez Roques C."/>
            <person name="Donnadieu C."/>
            <person name="Du K."/>
            <person name="Schartl M."/>
            <person name="Guiguen Y."/>
        </authorList>
    </citation>
    <scope>NUCLEOTIDE SEQUENCE [LARGE SCALE GENOMIC DNA]</scope>
    <source>
        <strain evidence="5">Hh-F2</strain>
        <tissue evidence="5">Blood</tissue>
    </source>
</reference>
<dbReference type="InterPro" id="IPR051017">
    <property type="entry name" value="Aldolase-II_Adducin_sf"/>
</dbReference>
<feature type="compositionally biased region" description="Basic and acidic residues" evidence="3">
    <location>
        <begin position="621"/>
        <end position="632"/>
    </location>
</feature>
<dbReference type="Proteomes" id="UP001369086">
    <property type="component" value="Unassembled WGS sequence"/>
</dbReference>
<feature type="domain" description="Class II aldolase/adducin N-terminal" evidence="4">
    <location>
        <begin position="134"/>
        <end position="316"/>
    </location>
</feature>
<dbReference type="NCBIfam" id="NF005451">
    <property type="entry name" value="PRK07044.1"/>
    <property type="match status" value="1"/>
</dbReference>
<dbReference type="InterPro" id="IPR001303">
    <property type="entry name" value="Aldolase_II/adducin_N"/>
</dbReference>
<accession>A0ABR0YAG0</accession>
<dbReference type="SUPFAM" id="SSF53639">
    <property type="entry name" value="AraD/HMP-PK domain-like"/>
    <property type="match status" value="1"/>
</dbReference>
<feature type="region of interest" description="Disordered" evidence="3">
    <location>
        <begin position="517"/>
        <end position="724"/>
    </location>
</feature>
<feature type="compositionally biased region" description="Basic residues" evidence="3">
    <location>
        <begin position="700"/>
        <end position="724"/>
    </location>
</feature>
<feature type="non-terminal residue" evidence="5">
    <location>
        <position position="1"/>
    </location>
</feature>
<dbReference type="Pfam" id="PF00596">
    <property type="entry name" value="Aldolase_II"/>
    <property type="match status" value="1"/>
</dbReference>
<dbReference type="EMBL" id="JAHFZB010000039">
    <property type="protein sequence ID" value="KAK6469354.1"/>
    <property type="molecule type" value="Genomic_DNA"/>
</dbReference>
<feature type="compositionally biased region" description="Low complexity" evidence="3">
    <location>
        <begin position="609"/>
        <end position="620"/>
    </location>
</feature>
<dbReference type="PANTHER" id="PTHR10672">
    <property type="entry name" value="ADDUCIN"/>
    <property type="match status" value="1"/>
</dbReference>
<feature type="compositionally biased region" description="Pro residues" evidence="3">
    <location>
        <begin position="594"/>
        <end position="608"/>
    </location>
</feature>
<comment type="caution">
    <text evidence="5">The sequence shown here is derived from an EMBL/GenBank/DDBJ whole genome shotgun (WGS) entry which is preliminary data.</text>
</comment>
<feature type="region of interest" description="Disordered" evidence="3">
    <location>
        <begin position="1"/>
        <end position="52"/>
    </location>
</feature>
<evidence type="ECO:0000259" key="4">
    <source>
        <dbReference type="SMART" id="SM01007"/>
    </source>
</evidence>
<organism evidence="5 6">
    <name type="scientific">Huso huso</name>
    <name type="common">Beluga</name>
    <name type="synonym">Acipenser huso</name>
    <dbReference type="NCBI Taxonomy" id="61971"/>
    <lineage>
        <taxon>Eukaryota</taxon>
        <taxon>Metazoa</taxon>
        <taxon>Chordata</taxon>
        <taxon>Craniata</taxon>
        <taxon>Vertebrata</taxon>
        <taxon>Euteleostomi</taxon>
        <taxon>Actinopterygii</taxon>
        <taxon>Chondrostei</taxon>
        <taxon>Acipenseriformes</taxon>
        <taxon>Acipenseridae</taxon>
        <taxon>Huso</taxon>
    </lineage>
</organism>
<feature type="compositionally biased region" description="Basic and acidic residues" evidence="3">
    <location>
        <begin position="653"/>
        <end position="669"/>
    </location>
</feature>